<dbReference type="Gene3D" id="3.30.2010.10">
    <property type="entry name" value="Metalloproteases ('zincins'), catalytic domain"/>
    <property type="match status" value="1"/>
</dbReference>
<comment type="caution">
    <text evidence="2">The sequence shown here is derived from an EMBL/GenBank/DDBJ whole genome shotgun (WGS) entry which is preliminary data.</text>
</comment>
<dbReference type="EMBL" id="MHPU01000010">
    <property type="protein sequence ID" value="OGZ89197.1"/>
    <property type="molecule type" value="Genomic_DNA"/>
</dbReference>
<dbReference type="GO" id="GO:0016787">
    <property type="term" value="F:hydrolase activity"/>
    <property type="evidence" value="ECO:0007669"/>
    <property type="project" value="UniProtKB-KW"/>
</dbReference>
<feature type="domain" description="YgjP-like metallopeptidase" evidence="1">
    <location>
        <begin position="26"/>
        <end position="231"/>
    </location>
</feature>
<sequence>MNTKNDKIELGDICINVAQKDIKNVHLSVHPPIGRVTVSAPLRMTLENVRLFIISKLGWIRKHQARMRGQKREAPREYVNRESHYYLGKRYLLKIVEQNSASKVVLNHDVIELCVHPNAIKTQKEALLQAWYRQQLKEIVLPCIEKLEKKMNVKVSEVAIRTMKTRWGTCNIKAKRIWLNTELVKKPVENIEYVLTHEMVHLLERNHNEKFIAYMDKFSPKWKHLREELNRSALGHVDWSY</sequence>
<reference evidence="2 3" key="1">
    <citation type="journal article" date="2016" name="Nat. Commun.">
        <title>Thousands of microbial genomes shed light on interconnected biogeochemical processes in an aquifer system.</title>
        <authorList>
            <person name="Anantharaman K."/>
            <person name="Brown C.T."/>
            <person name="Hug L.A."/>
            <person name="Sharon I."/>
            <person name="Castelle C.J."/>
            <person name="Probst A.J."/>
            <person name="Thomas B.C."/>
            <person name="Singh A."/>
            <person name="Wilkins M.J."/>
            <person name="Karaoz U."/>
            <person name="Brodie E.L."/>
            <person name="Williams K.H."/>
            <person name="Hubbard S.S."/>
            <person name="Banfield J.F."/>
        </authorList>
    </citation>
    <scope>NUCLEOTIDE SEQUENCE [LARGE SCALE GENOMIC DNA]</scope>
</reference>
<protein>
    <submittedName>
        <fullName evidence="2">Metal-dependent hydrolase</fullName>
    </submittedName>
</protein>
<proteinExistence type="predicted"/>
<dbReference type="InterPro" id="IPR002725">
    <property type="entry name" value="YgjP-like_metallopeptidase"/>
</dbReference>
<name>A0A1G2JPX9_9BACT</name>
<accession>A0A1G2JPX9</accession>
<keyword evidence="2" id="KW-0378">Hydrolase</keyword>
<organism evidence="2 3">
    <name type="scientific">Candidatus Staskawiczbacteria bacterium RIFOXYD1_FULL_32_13</name>
    <dbReference type="NCBI Taxonomy" id="1802234"/>
    <lineage>
        <taxon>Bacteria</taxon>
        <taxon>Candidatus Staskawicziibacteriota</taxon>
    </lineage>
</organism>
<evidence type="ECO:0000313" key="2">
    <source>
        <dbReference type="EMBL" id="OGZ89197.1"/>
    </source>
</evidence>
<dbReference type="CDD" id="cd07344">
    <property type="entry name" value="M48_yhfN_like"/>
    <property type="match status" value="1"/>
</dbReference>
<gene>
    <name evidence="2" type="ORF">A2561_01255</name>
</gene>
<dbReference type="InterPro" id="IPR053136">
    <property type="entry name" value="UTP_pyrophosphatase-like"/>
</dbReference>
<dbReference type="PANTHER" id="PTHR30399:SF1">
    <property type="entry name" value="UTP PYROPHOSPHATASE"/>
    <property type="match status" value="1"/>
</dbReference>
<evidence type="ECO:0000259" key="1">
    <source>
        <dbReference type="Pfam" id="PF01863"/>
    </source>
</evidence>
<dbReference type="PANTHER" id="PTHR30399">
    <property type="entry name" value="UNCHARACTERIZED PROTEIN YGJP"/>
    <property type="match status" value="1"/>
</dbReference>
<dbReference type="Pfam" id="PF01863">
    <property type="entry name" value="YgjP-like"/>
    <property type="match status" value="1"/>
</dbReference>
<evidence type="ECO:0000313" key="3">
    <source>
        <dbReference type="Proteomes" id="UP000178935"/>
    </source>
</evidence>
<dbReference type="AlphaFoldDB" id="A0A1G2JPX9"/>
<dbReference type="Proteomes" id="UP000178935">
    <property type="component" value="Unassembled WGS sequence"/>
</dbReference>